<evidence type="ECO:0000313" key="1">
    <source>
        <dbReference type="EMBL" id="KKM03779.1"/>
    </source>
</evidence>
<dbReference type="EMBL" id="LAZR01002716">
    <property type="protein sequence ID" value="KKN26473.1"/>
    <property type="molecule type" value="Genomic_DNA"/>
</dbReference>
<evidence type="ECO:0000313" key="3">
    <source>
        <dbReference type="EMBL" id="KKN26473.1"/>
    </source>
</evidence>
<accession>A0A0F9LWA8</accession>
<dbReference type="EMBL" id="LAZR01016602">
    <property type="protein sequence ID" value="KKM03779.1"/>
    <property type="molecule type" value="Genomic_DNA"/>
</dbReference>
<comment type="caution">
    <text evidence="2">The sequence shown here is derived from an EMBL/GenBank/DDBJ whole genome shotgun (WGS) entry which is preliminary data.</text>
</comment>
<dbReference type="AlphaFoldDB" id="A0A0F9LWA8"/>
<proteinExistence type="predicted"/>
<sequence length="162" mass="18480">MKISAKWTDAERLQACNMIATEMMESFNDNDIDSIDVADWSQRLAFIALKPAEFLEDNRKSILDERYLREYWNSKQERDPQDFEHKADVRLIDSLIAEAGHLVKTDSGISGPGTPPLAKREQLKLFAKVINHQYAAWSALFELITGYKPPKMKEIAAIISGH</sequence>
<reference evidence="2" key="1">
    <citation type="journal article" date="2015" name="Nature">
        <title>Complex archaea that bridge the gap between prokaryotes and eukaryotes.</title>
        <authorList>
            <person name="Spang A."/>
            <person name="Saw J.H."/>
            <person name="Jorgensen S.L."/>
            <person name="Zaremba-Niedzwiedzka K."/>
            <person name="Martijn J."/>
            <person name="Lind A.E."/>
            <person name="van Eijk R."/>
            <person name="Schleper C."/>
            <person name="Guy L."/>
            <person name="Ettema T.J."/>
        </authorList>
    </citation>
    <scope>NUCLEOTIDE SEQUENCE</scope>
</reference>
<evidence type="ECO:0000313" key="2">
    <source>
        <dbReference type="EMBL" id="KKM97693.1"/>
    </source>
</evidence>
<organism evidence="2">
    <name type="scientific">marine sediment metagenome</name>
    <dbReference type="NCBI Taxonomy" id="412755"/>
    <lineage>
        <taxon>unclassified sequences</taxon>
        <taxon>metagenomes</taxon>
        <taxon>ecological metagenomes</taxon>
    </lineage>
</organism>
<gene>
    <name evidence="3" type="ORF">LCGC14_0874450</name>
    <name evidence="2" type="ORF">LCGC14_1165530</name>
    <name evidence="1" type="ORF">LCGC14_1770990</name>
</gene>
<dbReference type="EMBL" id="LAZR01005717">
    <property type="protein sequence ID" value="KKM97693.1"/>
    <property type="molecule type" value="Genomic_DNA"/>
</dbReference>
<protein>
    <submittedName>
        <fullName evidence="2">Uncharacterized protein</fullName>
    </submittedName>
</protein>
<name>A0A0F9LWA8_9ZZZZ</name>